<evidence type="ECO:0000313" key="5">
    <source>
        <dbReference type="EMBL" id="MBH8566745.1"/>
    </source>
</evidence>
<keyword evidence="4" id="KW-0326">Glycosidase</keyword>
<dbReference type="GO" id="GO:0042742">
    <property type="term" value="P:defense response to bacterium"/>
    <property type="evidence" value="ECO:0007669"/>
    <property type="project" value="UniProtKB-KW"/>
</dbReference>
<keyword evidence="4" id="KW-0378">Hydrolase</keyword>
<protein>
    <recommendedName>
        <fullName evidence="4">Lysozyme</fullName>
        <ecNumber evidence="4">3.2.1.17</ecNumber>
    </recommendedName>
</protein>
<dbReference type="GO" id="GO:0009253">
    <property type="term" value="P:peptidoglycan catabolic process"/>
    <property type="evidence" value="ECO:0007669"/>
    <property type="project" value="InterPro"/>
</dbReference>
<dbReference type="SUPFAM" id="SSF53955">
    <property type="entry name" value="Lysozyme-like"/>
    <property type="match status" value="1"/>
</dbReference>
<gene>
    <name evidence="5" type="ORF">I8748_32115</name>
</gene>
<evidence type="ECO:0000256" key="3">
    <source>
        <dbReference type="ARBA" id="ARBA00023200"/>
    </source>
</evidence>
<keyword evidence="6" id="KW-1185">Reference proteome</keyword>
<keyword evidence="3" id="KW-1035">Host cytoplasm</keyword>
<dbReference type="InterPro" id="IPR023347">
    <property type="entry name" value="Lysozyme_dom_sf"/>
</dbReference>
<dbReference type="InterPro" id="IPR002196">
    <property type="entry name" value="Glyco_hydro_24"/>
</dbReference>
<evidence type="ECO:0000256" key="4">
    <source>
        <dbReference type="RuleBase" id="RU003788"/>
    </source>
</evidence>
<dbReference type="RefSeq" id="WP_198128479.1">
    <property type="nucleotide sequence ID" value="NZ_JAECZC010000102.1"/>
</dbReference>
<name>A0A8J7HYV5_9NOST</name>
<evidence type="ECO:0000256" key="1">
    <source>
        <dbReference type="ARBA" id="ARBA00022529"/>
    </source>
</evidence>
<dbReference type="PANTHER" id="PTHR38107">
    <property type="match status" value="1"/>
</dbReference>
<evidence type="ECO:0000256" key="2">
    <source>
        <dbReference type="ARBA" id="ARBA00022638"/>
    </source>
</evidence>
<comment type="caution">
    <text evidence="5">The sequence shown here is derived from an EMBL/GenBank/DDBJ whole genome shotgun (WGS) entry which is preliminary data.</text>
</comment>
<keyword evidence="2 4" id="KW-0081">Bacteriolytic enzyme</keyword>
<keyword evidence="1 4" id="KW-0929">Antimicrobial</keyword>
<sequence>MTKLPLSGVELIKQFEGCYLSAYPDPLTGNKPITIGWGCTRKLDGGEWKLGDRITQQQADELLLHQLENNYLPQLQKIPCWGELNINQQGALLSFGYNLGATFYGSPNFNSITTMLKTKNWALAKEVFVKYRNPGSSVEQGLKRRRLAEADLFIKPI</sequence>
<dbReference type="Pfam" id="PF00959">
    <property type="entry name" value="Phage_lysozyme"/>
    <property type="match status" value="1"/>
</dbReference>
<dbReference type="GO" id="GO:0016998">
    <property type="term" value="P:cell wall macromolecule catabolic process"/>
    <property type="evidence" value="ECO:0007669"/>
    <property type="project" value="InterPro"/>
</dbReference>
<dbReference type="AlphaFoldDB" id="A0A8J7HYV5"/>
<dbReference type="CDD" id="cd00737">
    <property type="entry name" value="lyz_endolysin_autolysin"/>
    <property type="match status" value="1"/>
</dbReference>
<dbReference type="InterPro" id="IPR033907">
    <property type="entry name" value="Endolysin_autolysin"/>
</dbReference>
<organism evidence="5 6">
    <name type="scientific">Amazonocrinis nigriterrae CENA67</name>
    <dbReference type="NCBI Taxonomy" id="2794033"/>
    <lineage>
        <taxon>Bacteria</taxon>
        <taxon>Bacillati</taxon>
        <taxon>Cyanobacteriota</taxon>
        <taxon>Cyanophyceae</taxon>
        <taxon>Nostocales</taxon>
        <taxon>Nostocaceae</taxon>
        <taxon>Amazonocrinis</taxon>
        <taxon>Amazonocrinis nigriterrae</taxon>
    </lineage>
</organism>
<dbReference type="EMBL" id="JAECZC010000102">
    <property type="protein sequence ID" value="MBH8566745.1"/>
    <property type="molecule type" value="Genomic_DNA"/>
</dbReference>
<dbReference type="GO" id="GO:0003796">
    <property type="term" value="F:lysozyme activity"/>
    <property type="evidence" value="ECO:0007669"/>
    <property type="project" value="UniProtKB-EC"/>
</dbReference>
<evidence type="ECO:0000313" key="6">
    <source>
        <dbReference type="Proteomes" id="UP000632766"/>
    </source>
</evidence>
<dbReference type="Gene3D" id="1.10.530.40">
    <property type="match status" value="1"/>
</dbReference>
<dbReference type="PANTHER" id="PTHR38107:SF3">
    <property type="entry name" value="LYSOZYME RRRD-RELATED"/>
    <property type="match status" value="1"/>
</dbReference>
<reference evidence="5 6" key="1">
    <citation type="journal article" date="2021" name="Int. J. Syst. Evol. Microbiol.">
        <title>Amazonocrinis nigriterrae gen. nov., sp. nov., Atlanticothrix silvestris gen. nov., sp. nov. and Dendronalium phyllosphericum gen. nov., sp. nov., nostocacean cyanobacteria from Brazilian environments.</title>
        <authorList>
            <person name="Alvarenga D.O."/>
            <person name="Andreote A.P.D."/>
            <person name="Branco L.H.Z."/>
            <person name="Delbaje E."/>
            <person name="Cruz R.B."/>
            <person name="Varani A.M."/>
            <person name="Fiore M.F."/>
        </authorList>
    </citation>
    <scope>NUCLEOTIDE SEQUENCE [LARGE SCALE GENOMIC DNA]</scope>
    <source>
        <strain evidence="5 6">CENA67</strain>
    </source>
</reference>
<dbReference type="InterPro" id="IPR023346">
    <property type="entry name" value="Lysozyme-like_dom_sf"/>
</dbReference>
<dbReference type="Proteomes" id="UP000632766">
    <property type="component" value="Unassembled WGS sequence"/>
</dbReference>
<comment type="similarity">
    <text evidence="4">Belongs to the glycosyl hydrolase 24 family.</text>
</comment>
<dbReference type="EC" id="3.2.1.17" evidence="4"/>
<proteinExistence type="inferred from homology"/>
<accession>A0A8J7HYV5</accession>
<comment type="catalytic activity">
    <reaction evidence="4">
        <text>Hydrolysis of (1-&gt;4)-beta-linkages between N-acetylmuramic acid and N-acetyl-D-glucosamine residues in a peptidoglycan and between N-acetyl-D-glucosamine residues in chitodextrins.</text>
        <dbReference type="EC" id="3.2.1.17"/>
    </reaction>
</comment>
<dbReference type="InterPro" id="IPR051018">
    <property type="entry name" value="Bacteriophage_GH24"/>
</dbReference>
<dbReference type="GO" id="GO:0031640">
    <property type="term" value="P:killing of cells of another organism"/>
    <property type="evidence" value="ECO:0007669"/>
    <property type="project" value="UniProtKB-KW"/>
</dbReference>